<reference evidence="1 2" key="1">
    <citation type="submission" date="2024-07" db="EMBL/GenBank/DDBJ databases">
        <title>Whole genome sequencing of Prodigiosin pigment-producing Streptomyces salinarius isolated from rhizosphere soil of Arachis hypogaea.</title>
        <authorList>
            <person name="Vidhya A."/>
            <person name="Ramya S."/>
        </authorList>
    </citation>
    <scope>NUCLEOTIDE SEQUENCE [LARGE SCALE GENOMIC DNA]</scope>
    <source>
        <strain evidence="1 2">VRMG2420</strain>
    </source>
</reference>
<name>A0ABW8BPJ0_9ACTN</name>
<accession>A0ABW8BPJ0</accession>
<evidence type="ECO:0000313" key="2">
    <source>
        <dbReference type="Proteomes" id="UP001614264"/>
    </source>
</evidence>
<sequence length="43" mass="4995">MGYPTSYEHTVGNETRQNFQCAVIHWQALSGNRTKTWHDNICV</sequence>
<gene>
    <name evidence="1" type="ORF">AB4829_36210</name>
</gene>
<proteinExistence type="predicted"/>
<dbReference type="Proteomes" id="UP001614264">
    <property type="component" value="Unassembled WGS sequence"/>
</dbReference>
<protein>
    <submittedName>
        <fullName evidence="1">Uncharacterized protein</fullName>
    </submittedName>
</protein>
<dbReference type="RefSeq" id="WP_315979626.1">
    <property type="nucleotide sequence ID" value="NZ_JBITPR010000066.1"/>
</dbReference>
<evidence type="ECO:0000313" key="1">
    <source>
        <dbReference type="EMBL" id="MFI7876026.1"/>
    </source>
</evidence>
<comment type="caution">
    <text evidence="1">The sequence shown here is derived from an EMBL/GenBank/DDBJ whole genome shotgun (WGS) entry which is preliminary data.</text>
</comment>
<keyword evidence="2" id="KW-1185">Reference proteome</keyword>
<dbReference type="EMBL" id="JBITPR010000066">
    <property type="protein sequence ID" value="MFI7876026.1"/>
    <property type="molecule type" value="Genomic_DNA"/>
</dbReference>
<organism evidence="1 2">
    <name type="scientific">Streptomyces salinarius</name>
    <dbReference type="NCBI Taxonomy" id="2762598"/>
    <lineage>
        <taxon>Bacteria</taxon>
        <taxon>Bacillati</taxon>
        <taxon>Actinomycetota</taxon>
        <taxon>Actinomycetes</taxon>
        <taxon>Kitasatosporales</taxon>
        <taxon>Streptomycetaceae</taxon>
        <taxon>Streptomyces</taxon>
    </lineage>
</organism>